<keyword evidence="3" id="KW-1185">Reference proteome</keyword>
<evidence type="ECO:0000256" key="1">
    <source>
        <dbReference type="SAM" id="SignalP"/>
    </source>
</evidence>
<dbReference type="RefSeq" id="WP_248939866.1">
    <property type="nucleotide sequence ID" value="NZ_JAKIKS010000027.1"/>
</dbReference>
<dbReference type="Proteomes" id="UP001203423">
    <property type="component" value="Unassembled WGS sequence"/>
</dbReference>
<reference evidence="2 3" key="1">
    <citation type="submission" date="2022-01" db="EMBL/GenBank/DDBJ databases">
        <title>Whole genome-based taxonomy of the Shewanellaceae.</title>
        <authorList>
            <person name="Martin-Rodriguez A.J."/>
        </authorList>
    </citation>
    <scope>NUCLEOTIDE SEQUENCE [LARGE SCALE GENOMIC DNA]</scope>
    <source>
        <strain evidence="2 3">DSM 17177</strain>
    </source>
</reference>
<proteinExistence type="predicted"/>
<evidence type="ECO:0000313" key="3">
    <source>
        <dbReference type="Proteomes" id="UP001203423"/>
    </source>
</evidence>
<organism evidence="2 3">
    <name type="scientific">Shewanella surugensis</name>
    <dbReference type="NCBI Taxonomy" id="212020"/>
    <lineage>
        <taxon>Bacteria</taxon>
        <taxon>Pseudomonadati</taxon>
        <taxon>Pseudomonadota</taxon>
        <taxon>Gammaproteobacteria</taxon>
        <taxon>Alteromonadales</taxon>
        <taxon>Shewanellaceae</taxon>
        <taxon>Shewanella</taxon>
    </lineage>
</organism>
<feature type="chain" id="PRO_5047529045" evidence="1">
    <location>
        <begin position="39"/>
        <end position="292"/>
    </location>
</feature>
<dbReference type="EMBL" id="JAKIKS010000027">
    <property type="protein sequence ID" value="MCL1124588.1"/>
    <property type="molecule type" value="Genomic_DNA"/>
</dbReference>
<comment type="caution">
    <text evidence="2">The sequence shown here is derived from an EMBL/GenBank/DDBJ whole genome shotgun (WGS) entry which is preliminary data.</text>
</comment>
<feature type="signal peptide" evidence="1">
    <location>
        <begin position="1"/>
        <end position="38"/>
    </location>
</feature>
<sequence length="292" mass="33566">MARIQHNQHNPLFSSFRPNALLKILLCGALLVNSSALSAHTPVADVSTQSAHQGLSQQQLIQIDNQRKSQLERFIRVFEADNRYQQQQISSELMLAGVSDVSLFDIIDHKLYLSLPDATTKTGINYSASLLKVLAYSGNPKYAQRFSKIVNGDYHKKLRKYAKKYQVLLDKYQVWNGILNNTHYYLPNESLHDNQLIAAIQSDELELKRTTARHIFKLKLNALPILNSLERELKHPRLLEHNRLAIDTYAWMAKALAQSRLPQYRPLLSEISATSPEKKLRGYAEDYLEDYY</sequence>
<accession>A0ABT0LA98</accession>
<evidence type="ECO:0000313" key="2">
    <source>
        <dbReference type="EMBL" id="MCL1124588.1"/>
    </source>
</evidence>
<protein>
    <submittedName>
        <fullName evidence="2">Uncharacterized protein</fullName>
    </submittedName>
</protein>
<gene>
    <name evidence="2" type="ORF">L2764_08895</name>
</gene>
<name>A0ABT0LA98_9GAMM</name>
<keyword evidence="1" id="KW-0732">Signal</keyword>